<proteinExistence type="predicted"/>
<dbReference type="Proteomes" id="UP001165186">
    <property type="component" value="Unassembled WGS sequence"/>
</dbReference>
<protein>
    <submittedName>
        <fullName evidence="1">Mfs general substrate transporter protein</fullName>
    </submittedName>
</protein>
<keyword evidence="2" id="KW-1185">Reference proteome</keyword>
<name>A0ACB5SEX9_9PEZI</name>
<gene>
    <name evidence="1" type="primary">g1136</name>
    <name evidence="1" type="ORF">NpPPO83_00001136</name>
</gene>
<reference evidence="1" key="1">
    <citation type="submission" date="2024-09" db="EMBL/GenBank/DDBJ databases">
        <title>Draft Genome Sequences of Neofusicoccum parvum.</title>
        <authorList>
            <person name="Ashida A."/>
            <person name="Camagna M."/>
            <person name="Tanaka A."/>
            <person name="Takemoto D."/>
        </authorList>
    </citation>
    <scope>NUCLEOTIDE SEQUENCE</scope>
    <source>
        <strain evidence="1">PPO83</strain>
    </source>
</reference>
<evidence type="ECO:0000313" key="1">
    <source>
        <dbReference type="EMBL" id="GME37408.1"/>
    </source>
</evidence>
<evidence type="ECO:0000313" key="2">
    <source>
        <dbReference type="Proteomes" id="UP001165186"/>
    </source>
</evidence>
<dbReference type="EMBL" id="BSXG01000324">
    <property type="protein sequence ID" value="GME37408.1"/>
    <property type="molecule type" value="Genomic_DNA"/>
</dbReference>
<sequence>MMSEVTPRGYENMFFGLYGITNRASSIIGPNVVQVIINSTNNNWLGFPFLVALCTCASIVIWFVDVEKGRENYRKFMEERKLLRAARDSGRTVEEIVEGAEEGVLTVETVDAGRKAP</sequence>
<comment type="caution">
    <text evidence="1">The sequence shown here is derived from an EMBL/GenBank/DDBJ whole genome shotgun (WGS) entry which is preliminary data.</text>
</comment>
<accession>A0ACB5SEX9</accession>
<organism evidence="1 2">
    <name type="scientific">Neofusicoccum parvum</name>
    <dbReference type="NCBI Taxonomy" id="310453"/>
    <lineage>
        <taxon>Eukaryota</taxon>
        <taxon>Fungi</taxon>
        <taxon>Dikarya</taxon>
        <taxon>Ascomycota</taxon>
        <taxon>Pezizomycotina</taxon>
        <taxon>Dothideomycetes</taxon>
        <taxon>Dothideomycetes incertae sedis</taxon>
        <taxon>Botryosphaeriales</taxon>
        <taxon>Botryosphaeriaceae</taxon>
        <taxon>Neofusicoccum</taxon>
    </lineage>
</organism>